<dbReference type="UniPathway" id="UPA00666"/>
<evidence type="ECO:0000313" key="14">
    <source>
        <dbReference type="Proteomes" id="UP000185657"/>
    </source>
</evidence>
<dbReference type="GO" id="GO:0042158">
    <property type="term" value="P:lipoprotein biosynthetic process"/>
    <property type="evidence" value="ECO:0007669"/>
    <property type="project" value="UniProtKB-UniRule"/>
</dbReference>
<evidence type="ECO:0000256" key="7">
    <source>
        <dbReference type="ARBA" id="ARBA00023136"/>
    </source>
</evidence>
<dbReference type="PROSITE" id="PS50263">
    <property type="entry name" value="CN_HYDROLASE"/>
    <property type="match status" value="1"/>
</dbReference>
<dbReference type="STRING" id="1763535.LPB072_20625"/>
<evidence type="ECO:0000259" key="11">
    <source>
        <dbReference type="PROSITE" id="PS50263"/>
    </source>
</evidence>
<keyword evidence="5 9" id="KW-0812">Transmembrane</keyword>
<evidence type="ECO:0000256" key="9">
    <source>
        <dbReference type="HAMAP-Rule" id="MF_01148"/>
    </source>
</evidence>
<evidence type="ECO:0000313" key="12">
    <source>
        <dbReference type="EMBL" id="AOW15869.1"/>
    </source>
</evidence>
<accession>A0A163C6Q7</accession>
<dbReference type="Proteomes" id="UP000185657">
    <property type="component" value="Unassembled WGS sequence"/>
</dbReference>
<dbReference type="GO" id="GO:0005886">
    <property type="term" value="C:plasma membrane"/>
    <property type="evidence" value="ECO:0007669"/>
    <property type="project" value="UniProtKB-SubCell"/>
</dbReference>
<dbReference type="PANTHER" id="PTHR38686:SF1">
    <property type="entry name" value="APOLIPOPROTEIN N-ACYLTRANSFERASE"/>
    <property type="match status" value="1"/>
</dbReference>
<keyword evidence="4 9" id="KW-0808">Transferase</keyword>
<proteinExistence type="inferred from homology"/>
<keyword evidence="7 9" id="KW-0472">Membrane</keyword>
<feature type="signal peptide" evidence="10">
    <location>
        <begin position="1"/>
        <end position="29"/>
    </location>
</feature>
<evidence type="ECO:0000256" key="6">
    <source>
        <dbReference type="ARBA" id="ARBA00022989"/>
    </source>
</evidence>
<comment type="function">
    <text evidence="9">Catalyzes the phospholipid dependent N-acylation of the N-terminal cysteine of apolipoprotein, the last step in lipoprotein maturation.</text>
</comment>
<keyword evidence="6 9" id="KW-1133">Transmembrane helix</keyword>
<keyword evidence="8 9" id="KW-0012">Acyltransferase</keyword>
<dbReference type="GO" id="GO:0016410">
    <property type="term" value="F:N-acyltransferase activity"/>
    <property type="evidence" value="ECO:0007669"/>
    <property type="project" value="UniProtKB-UniRule"/>
</dbReference>
<dbReference type="InterPro" id="IPR036526">
    <property type="entry name" value="C-N_Hydrolase_sf"/>
</dbReference>
<feature type="transmembrane region" description="Helical" evidence="9">
    <location>
        <begin position="50"/>
        <end position="68"/>
    </location>
</feature>
<reference evidence="12 15" key="2">
    <citation type="submission" date="2016-10" db="EMBL/GenBank/DDBJ databases">
        <title>Hydorgenophaga sp. LPB0072 isolated from gastropod.</title>
        <authorList>
            <person name="Kim E."/>
            <person name="Yi H."/>
        </authorList>
    </citation>
    <scope>NUCLEOTIDE SEQUENCE [LARGE SCALE GENOMIC DNA]</scope>
    <source>
        <strain evidence="12 15">LPB0072</strain>
    </source>
</reference>
<dbReference type="PANTHER" id="PTHR38686">
    <property type="entry name" value="APOLIPOPROTEIN N-ACYLTRANSFERASE"/>
    <property type="match status" value="1"/>
</dbReference>
<dbReference type="Gene3D" id="3.60.110.10">
    <property type="entry name" value="Carbon-nitrogen hydrolase"/>
    <property type="match status" value="1"/>
</dbReference>
<evidence type="ECO:0000256" key="2">
    <source>
        <dbReference type="ARBA" id="ARBA00010065"/>
    </source>
</evidence>
<evidence type="ECO:0000256" key="10">
    <source>
        <dbReference type="SAM" id="SignalP"/>
    </source>
</evidence>
<dbReference type="AlphaFoldDB" id="A0A163C6Q7"/>
<feature type="transmembrane region" description="Helical" evidence="9">
    <location>
        <begin position="80"/>
        <end position="100"/>
    </location>
</feature>
<dbReference type="InterPro" id="IPR003010">
    <property type="entry name" value="C-N_Hydrolase"/>
</dbReference>
<dbReference type="InterPro" id="IPR045378">
    <property type="entry name" value="LNT_N"/>
</dbReference>
<dbReference type="Pfam" id="PF00795">
    <property type="entry name" value="CN_hydrolase"/>
    <property type="match status" value="1"/>
</dbReference>
<comment type="subcellular location">
    <subcellularLocation>
        <location evidence="1 9">Cell membrane</location>
        <topology evidence="1 9">Multi-pass membrane protein</topology>
    </subcellularLocation>
</comment>
<dbReference type="CDD" id="cd07571">
    <property type="entry name" value="ALP_N-acyl_transferase"/>
    <property type="match status" value="1"/>
</dbReference>
<keyword evidence="14" id="KW-1185">Reference proteome</keyword>
<gene>
    <name evidence="9" type="primary">lnt</name>
    <name evidence="12" type="ORF">LPB072_20625</name>
    <name evidence="13" type="ORF">LPB72_20795</name>
</gene>
<dbReference type="NCBIfam" id="TIGR00546">
    <property type="entry name" value="lnt"/>
    <property type="match status" value="1"/>
</dbReference>
<keyword evidence="10" id="KW-0732">Signal</keyword>
<protein>
    <recommendedName>
        <fullName evidence="9">Apolipoprotein N-acyltransferase</fullName>
        <shortName evidence="9">ALP N-acyltransferase</shortName>
        <ecNumber evidence="9">2.3.1.269</ecNumber>
    </recommendedName>
</protein>
<comment type="pathway">
    <text evidence="9">Protein modification; lipoprotein biosynthesis (N-acyl transfer).</text>
</comment>
<evidence type="ECO:0000313" key="15">
    <source>
        <dbReference type="Proteomes" id="UP000185680"/>
    </source>
</evidence>
<feature type="transmembrane region" description="Helical" evidence="9">
    <location>
        <begin position="106"/>
        <end position="133"/>
    </location>
</feature>
<reference evidence="13 14" key="1">
    <citation type="submission" date="2016-02" db="EMBL/GenBank/DDBJ databases">
        <title>Draft genome sequence of Hydrogenophaga sp. LPB0072.</title>
        <authorList>
            <person name="Shin S.-K."/>
            <person name="Yi H."/>
        </authorList>
    </citation>
    <scope>NUCLEOTIDE SEQUENCE [LARGE SCALE GENOMIC DNA]</scope>
    <source>
        <strain evidence="13 14">LPB0072</strain>
    </source>
</reference>
<name>A0A163C6Q7_9BURK</name>
<comment type="caution">
    <text evidence="9">Lacks conserved residue(s) required for the propagation of feature annotation.</text>
</comment>
<evidence type="ECO:0000256" key="4">
    <source>
        <dbReference type="ARBA" id="ARBA00022679"/>
    </source>
</evidence>
<dbReference type="EMBL" id="LVWD01000041">
    <property type="protein sequence ID" value="OAD39721.1"/>
    <property type="molecule type" value="Genomic_DNA"/>
</dbReference>
<organism evidence="12 15">
    <name type="scientific">Hydrogenophaga crassostreae</name>
    <dbReference type="NCBI Taxonomy" id="1763535"/>
    <lineage>
        <taxon>Bacteria</taxon>
        <taxon>Pseudomonadati</taxon>
        <taxon>Pseudomonadota</taxon>
        <taxon>Betaproteobacteria</taxon>
        <taxon>Burkholderiales</taxon>
        <taxon>Comamonadaceae</taxon>
        <taxon>Hydrogenophaga</taxon>
    </lineage>
</organism>
<feature type="chain" id="PRO_5044549448" description="Apolipoprotein N-acyltransferase" evidence="10">
    <location>
        <begin position="30"/>
        <end position="605"/>
    </location>
</feature>
<dbReference type="SUPFAM" id="SSF56317">
    <property type="entry name" value="Carbon-nitrogen hydrolase"/>
    <property type="match status" value="1"/>
</dbReference>
<dbReference type="KEGG" id="hyl:LPB072_20625"/>
<keyword evidence="12" id="KW-0449">Lipoprotein</keyword>
<evidence type="ECO:0000313" key="13">
    <source>
        <dbReference type="EMBL" id="OAD39721.1"/>
    </source>
</evidence>
<feature type="domain" description="CN hydrolase" evidence="11">
    <location>
        <begin position="271"/>
        <end position="557"/>
    </location>
</feature>
<evidence type="ECO:0000256" key="5">
    <source>
        <dbReference type="ARBA" id="ARBA00022692"/>
    </source>
</evidence>
<comment type="catalytic activity">
    <reaction evidence="9">
        <text>N-terminal S-1,2-diacyl-sn-glyceryl-L-cysteinyl-[lipoprotein] + a glycerophospholipid = N-acyl-S-1,2-diacyl-sn-glyceryl-L-cysteinyl-[lipoprotein] + a 2-acyl-sn-glycero-3-phospholipid + H(+)</text>
        <dbReference type="Rhea" id="RHEA:48228"/>
        <dbReference type="Rhea" id="RHEA-COMP:14681"/>
        <dbReference type="Rhea" id="RHEA-COMP:14684"/>
        <dbReference type="ChEBI" id="CHEBI:15378"/>
        <dbReference type="ChEBI" id="CHEBI:136912"/>
        <dbReference type="ChEBI" id="CHEBI:140656"/>
        <dbReference type="ChEBI" id="CHEBI:140657"/>
        <dbReference type="ChEBI" id="CHEBI:140660"/>
        <dbReference type="EC" id="2.3.1.269"/>
    </reaction>
</comment>
<comment type="similarity">
    <text evidence="2 9">Belongs to the CN hydrolase family. Apolipoprotein N-acyltransferase subfamily.</text>
</comment>
<dbReference type="InterPro" id="IPR004563">
    <property type="entry name" value="Apolipo_AcylTrfase"/>
</dbReference>
<keyword evidence="3 9" id="KW-1003">Cell membrane</keyword>
<evidence type="ECO:0000256" key="8">
    <source>
        <dbReference type="ARBA" id="ARBA00023315"/>
    </source>
</evidence>
<dbReference type="HAMAP" id="MF_01148">
    <property type="entry name" value="Lnt"/>
    <property type="match status" value="1"/>
</dbReference>
<dbReference type="Proteomes" id="UP000185680">
    <property type="component" value="Chromosome"/>
</dbReference>
<dbReference type="EC" id="2.3.1.269" evidence="9"/>
<dbReference type="Pfam" id="PF20154">
    <property type="entry name" value="LNT_N"/>
    <property type="match status" value="1"/>
</dbReference>
<feature type="transmembrane region" description="Helical" evidence="9">
    <location>
        <begin position="571"/>
        <end position="593"/>
    </location>
</feature>
<dbReference type="EMBL" id="CP017476">
    <property type="protein sequence ID" value="AOW15869.1"/>
    <property type="molecule type" value="Genomic_DNA"/>
</dbReference>
<sequence>MSDQPQRHVAKGSAWLWALVCLAAGAVQAASLAWPPQAWAWPATSPGAPSGLWQVVSLAVLVLALLRAQRVGQAAWRGWLFAWSWLACTFSWLFVSMHTYGGLADWMAVLAVLALAGGMALFYAGAACAMAILAPRSRGGQVLLFAALWTMAELARGSWFTGLPWGAGGYAQADTMSGLAPWVGVYGMGALAAMLAYALAIAVHWLPLPFLGATPHGLARLSRPSFATRWLNRAVALALVALLVGLQWNHRWQDAALAETSSTGDLNVWLLQGNIAQNEKFETGTGVAQALAWYPQQIADAQAAVKRRAANAPQLVVAPETAIPMLPQQLSADAFWRPFLRHIADQPEAQPEQSMAVLVGLPLGAFETGYTNSAWGITSETAGRAMGLIADAPDGSYLQPGGGNYPGAGFYRYSKHHLVPFGEFIPPWFRWFTDLMHIPLGDFARGATVQPPWALAGQRVAPNICYEDLFGEELAASFRVSEEAPTVLVNLSNIAWFGDMSATDQHLQISRLRAMELGRPMLRATNTGATAVIDHRGTVTHLLPRTTQGRLEAQTQGRSGLTPFAQWAGTFGLWPAWALCGGVLLMALLAKLLRYTLASAKPRRG</sequence>
<feature type="transmembrane region" description="Helical" evidence="9">
    <location>
        <begin position="179"/>
        <end position="206"/>
    </location>
</feature>
<evidence type="ECO:0000256" key="3">
    <source>
        <dbReference type="ARBA" id="ARBA00022475"/>
    </source>
</evidence>
<evidence type="ECO:0000256" key="1">
    <source>
        <dbReference type="ARBA" id="ARBA00004651"/>
    </source>
</evidence>